<dbReference type="Proteomes" id="UP000038009">
    <property type="component" value="Unassembled WGS sequence"/>
</dbReference>
<feature type="region of interest" description="Disordered" evidence="1">
    <location>
        <begin position="1"/>
        <end position="24"/>
    </location>
</feature>
<keyword evidence="4" id="KW-1185">Reference proteome</keyword>
<keyword evidence="2" id="KW-0472">Membrane</keyword>
<dbReference type="VEuPathDB" id="TriTrypDB:Lsey_0030_0090"/>
<evidence type="ECO:0000256" key="1">
    <source>
        <dbReference type="SAM" id="MobiDB-lite"/>
    </source>
</evidence>
<name>A0A0N0P866_LEPSE</name>
<dbReference type="EMBL" id="LJSK01000030">
    <property type="protein sequence ID" value="KPI89157.1"/>
    <property type="molecule type" value="Genomic_DNA"/>
</dbReference>
<proteinExistence type="predicted"/>
<organism evidence="3 4">
    <name type="scientific">Leptomonas seymouri</name>
    <dbReference type="NCBI Taxonomy" id="5684"/>
    <lineage>
        <taxon>Eukaryota</taxon>
        <taxon>Discoba</taxon>
        <taxon>Euglenozoa</taxon>
        <taxon>Kinetoplastea</taxon>
        <taxon>Metakinetoplastina</taxon>
        <taxon>Trypanosomatida</taxon>
        <taxon>Trypanosomatidae</taxon>
        <taxon>Leishmaniinae</taxon>
        <taxon>Leptomonas</taxon>
    </lineage>
</organism>
<keyword evidence="2" id="KW-1133">Transmembrane helix</keyword>
<evidence type="ECO:0000313" key="4">
    <source>
        <dbReference type="Proteomes" id="UP000038009"/>
    </source>
</evidence>
<reference evidence="3 4" key="1">
    <citation type="journal article" date="2015" name="PLoS Pathog.">
        <title>Leptomonas seymouri: Adaptations to the Dixenous Life Cycle Analyzed by Genome Sequencing, Transcriptome Profiling and Co-infection with Leishmania donovani.</title>
        <authorList>
            <person name="Kraeva N."/>
            <person name="Butenko A."/>
            <person name="Hlavacova J."/>
            <person name="Kostygov A."/>
            <person name="Myskova J."/>
            <person name="Grybchuk D."/>
            <person name="Lestinova T."/>
            <person name="Votypka J."/>
            <person name="Volf P."/>
            <person name="Opperdoes F."/>
            <person name="Flegontov P."/>
            <person name="Lukes J."/>
            <person name="Yurchenko V."/>
        </authorList>
    </citation>
    <scope>NUCLEOTIDE SEQUENCE [LARGE SCALE GENOMIC DNA]</scope>
    <source>
        <strain evidence="3 4">ATCC 30220</strain>
    </source>
</reference>
<protein>
    <submittedName>
        <fullName evidence="3">Uncharacterized protein</fullName>
    </submittedName>
</protein>
<comment type="caution">
    <text evidence="3">The sequence shown here is derived from an EMBL/GenBank/DDBJ whole genome shotgun (WGS) entry which is preliminary data.</text>
</comment>
<keyword evidence="2" id="KW-0812">Transmembrane</keyword>
<feature type="compositionally biased region" description="Basic and acidic residues" evidence="1">
    <location>
        <begin position="1"/>
        <end position="13"/>
    </location>
</feature>
<accession>A0A0N0P866</accession>
<dbReference type="OrthoDB" id="272125at2759"/>
<evidence type="ECO:0000256" key="2">
    <source>
        <dbReference type="SAM" id="Phobius"/>
    </source>
</evidence>
<dbReference type="AlphaFoldDB" id="A0A0N0P866"/>
<sequence length="94" mass="10586">MRQRAESTDKHDAGGAFSSSANMREANAEKLRTLLERASARGSATKKRNPALTGDYLDFENAEFGGMWMNLAWAALVVLALILFYVLWFTDWVR</sequence>
<evidence type="ECO:0000313" key="3">
    <source>
        <dbReference type="EMBL" id="KPI89157.1"/>
    </source>
</evidence>
<feature type="transmembrane region" description="Helical" evidence="2">
    <location>
        <begin position="67"/>
        <end position="88"/>
    </location>
</feature>
<gene>
    <name evidence="3" type="ORF">ABL78_1720</name>
</gene>
<dbReference type="OMA" id="NMREANA"/>